<proteinExistence type="predicted"/>
<accession>A0A3B0XUP4</accession>
<evidence type="ECO:0008006" key="2">
    <source>
        <dbReference type="Google" id="ProtNLM"/>
    </source>
</evidence>
<evidence type="ECO:0000313" key="1">
    <source>
        <dbReference type="EMBL" id="VAW67017.1"/>
    </source>
</evidence>
<dbReference type="EMBL" id="UOFH01000365">
    <property type="protein sequence ID" value="VAW67017.1"/>
    <property type="molecule type" value="Genomic_DNA"/>
</dbReference>
<protein>
    <recommendedName>
        <fullName evidence="2">LysM domain-containing protein</fullName>
    </recommendedName>
</protein>
<name>A0A3B0XUP4_9ZZZZ</name>
<sequence>MKRFVILLLSAALISFFCSRANAQPSNRVQVYAISQSYWDVTPGETLGDIVKQLLPDNMGLRKKLQSKIIELNPNAFSRSNPDNLKANVRLWLPNNAPAMQQVKNKKKYDVKSFSWGQMYKPKR</sequence>
<organism evidence="1">
    <name type="scientific">hydrothermal vent metagenome</name>
    <dbReference type="NCBI Taxonomy" id="652676"/>
    <lineage>
        <taxon>unclassified sequences</taxon>
        <taxon>metagenomes</taxon>
        <taxon>ecological metagenomes</taxon>
    </lineage>
</organism>
<reference evidence="1" key="1">
    <citation type="submission" date="2018-06" db="EMBL/GenBank/DDBJ databases">
        <authorList>
            <person name="Zhirakovskaya E."/>
        </authorList>
    </citation>
    <scope>NUCLEOTIDE SEQUENCE</scope>
</reference>
<gene>
    <name evidence="1" type="ORF">MNBD_GAMMA08-1363</name>
</gene>
<dbReference type="AlphaFoldDB" id="A0A3B0XUP4"/>